<dbReference type="GO" id="GO:0006310">
    <property type="term" value="P:DNA recombination"/>
    <property type="evidence" value="ECO:0007669"/>
    <property type="project" value="InterPro"/>
</dbReference>
<dbReference type="EMBL" id="QSSQ01000085">
    <property type="protein sequence ID" value="RGL91601.1"/>
    <property type="molecule type" value="Genomic_DNA"/>
</dbReference>
<accession>A0A3E4TKK8</accession>
<reference evidence="1 2" key="1">
    <citation type="submission" date="2018-08" db="EMBL/GenBank/DDBJ databases">
        <title>A genome reference for cultivated species of the human gut microbiota.</title>
        <authorList>
            <person name="Zou Y."/>
            <person name="Xue W."/>
            <person name="Luo G."/>
        </authorList>
    </citation>
    <scope>NUCLEOTIDE SEQUENCE [LARGE SCALE GENOMIC DNA]</scope>
    <source>
        <strain evidence="1 2">TF05-11AC</strain>
    </source>
</reference>
<name>A0A3E4TKK8_9FIRM</name>
<protein>
    <submittedName>
        <fullName evidence="1">Uncharacterized protein</fullName>
    </submittedName>
</protein>
<dbReference type="Gene3D" id="1.10.443.10">
    <property type="entry name" value="Intergrase catalytic core"/>
    <property type="match status" value="1"/>
</dbReference>
<gene>
    <name evidence="1" type="ORF">DXC39_33520</name>
</gene>
<dbReference type="Pfam" id="PF00589">
    <property type="entry name" value="Phage_integrase"/>
    <property type="match status" value="1"/>
</dbReference>
<dbReference type="RefSeq" id="WP_117635004.1">
    <property type="nucleotide sequence ID" value="NZ_JAQDZV010000006.1"/>
</dbReference>
<sequence length="89" mass="10475">MRAYTVETVIGLLWSTRSRPSEPIKLTIADVNLEQQLLHIQKTKFSKERIIPIDDSVSAKLQSYKQRISNKLDYKMPYEAFFIQRKAFL</sequence>
<comment type="caution">
    <text evidence="1">The sequence shown here is derived from an EMBL/GenBank/DDBJ whole genome shotgun (WGS) entry which is preliminary data.</text>
</comment>
<dbReference type="InterPro" id="IPR002104">
    <property type="entry name" value="Integrase_catalytic"/>
</dbReference>
<evidence type="ECO:0000313" key="1">
    <source>
        <dbReference type="EMBL" id="RGL91601.1"/>
    </source>
</evidence>
<dbReference type="GO" id="GO:0015074">
    <property type="term" value="P:DNA integration"/>
    <property type="evidence" value="ECO:0007669"/>
    <property type="project" value="InterPro"/>
</dbReference>
<organism evidence="1 2">
    <name type="scientific">Hungatella hathewayi</name>
    <dbReference type="NCBI Taxonomy" id="154046"/>
    <lineage>
        <taxon>Bacteria</taxon>
        <taxon>Bacillati</taxon>
        <taxon>Bacillota</taxon>
        <taxon>Clostridia</taxon>
        <taxon>Lachnospirales</taxon>
        <taxon>Lachnospiraceae</taxon>
        <taxon>Hungatella</taxon>
    </lineage>
</organism>
<dbReference type="SUPFAM" id="SSF56349">
    <property type="entry name" value="DNA breaking-rejoining enzymes"/>
    <property type="match status" value="1"/>
</dbReference>
<dbReference type="InterPro" id="IPR011010">
    <property type="entry name" value="DNA_brk_join_enz"/>
</dbReference>
<dbReference type="PROSITE" id="PS51898">
    <property type="entry name" value="TYR_RECOMBINASE"/>
    <property type="match status" value="1"/>
</dbReference>
<dbReference type="GO" id="GO:0003677">
    <property type="term" value="F:DNA binding"/>
    <property type="evidence" value="ECO:0007669"/>
    <property type="project" value="InterPro"/>
</dbReference>
<evidence type="ECO:0000313" key="2">
    <source>
        <dbReference type="Proteomes" id="UP000261257"/>
    </source>
</evidence>
<dbReference type="InterPro" id="IPR013762">
    <property type="entry name" value="Integrase-like_cat_sf"/>
</dbReference>
<dbReference type="Proteomes" id="UP000261257">
    <property type="component" value="Unassembled WGS sequence"/>
</dbReference>
<dbReference type="AlphaFoldDB" id="A0A3E4TKK8"/>
<proteinExistence type="predicted"/>